<dbReference type="RefSeq" id="WP_203956757.1">
    <property type="nucleotide sequence ID" value="NZ_BOOO01000037.1"/>
</dbReference>
<evidence type="ECO:0000313" key="5">
    <source>
        <dbReference type="Proteomes" id="UP000650628"/>
    </source>
</evidence>
<feature type="domain" description="Wadjet protein JetD C-terminal" evidence="2">
    <location>
        <begin position="207"/>
        <end position="379"/>
    </location>
</feature>
<keyword evidence="5" id="KW-1185">Reference proteome</keyword>
<comment type="caution">
    <text evidence="4">The sequence shown here is derived from an EMBL/GenBank/DDBJ whole genome shotgun (WGS) entry which is preliminary data.</text>
</comment>
<evidence type="ECO:0000259" key="2">
    <source>
        <dbReference type="Pfam" id="PF09983"/>
    </source>
</evidence>
<dbReference type="Pfam" id="PF11795">
    <property type="entry name" value="DUF3322"/>
    <property type="match status" value="1"/>
</dbReference>
<protein>
    <recommendedName>
        <fullName evidence="6">DUF3322 and DUF2220 domain-containing protein</fullName>
    </recommendedName>
</protein>
<dbReference type="InterPro" id="IPR014544">
    <property type="entry name" value="UCP028408"/>
</dbReference>
<evidence type="ECO:0000256" key="1">
    <source>
        <dbReference type="SAM" id="MobiDB-lite"/>
    </source>
</evidence>
<organism evidence="4 5">
    <name type="scientific">Planotetraspora mira</name>
    <dbReference type="NCBI Taxonomy" id="58121"/>
    <lineage>
        <taxon>Bacteria</taxon>
        <taxon>Bacillati</taxon>
        <taxon>Actinomycetota</taxon>
        <taxon>Actinomycetes</taxon>
        <taxon>Streptosporangiales</taxon>
        <taxon>Streptosporangiaceae</taxon>
        <taxon>Planotetraspora</taxon>
    </lineage>
</organism>
<sequence>MSWTTPQDIHSILRKRWTAGTYLRMLASGTTWEPLSLPIHGPKAGELAARFDQVRRWVSQWEATRSVRVEFKQAGGRTLGTNNLPARAWIDDYDQLWTLLNVHGDVKRFQEHLAATELPGVAAWMAINPMKVLEIADRWPEMNATVAWIHERATPGELYLRQIDVPGVDTKFVERHKAVLSALLDAQLEPERIDHDRPRSDFEGRYGFKKKPDYIRLRFLDGAAIAGFTELTVRASDFTTRPASVTTVFIVENEITYLAFPPVPNAIAIFGSGYSVALLQSLAWLNHTDLIYWGDIDTHGFAILDRLRARFPHTTSMLMDETTLLAHRPHWTREPAQSGHRLEHLTPAEAALYQALTTQTHGPAVRLEQERIRFSAVEQCVGAGSPPRPPTAPRISGPL</sequence>
<evidence type="ECO:0008006" key="6">
    <source>
        <dbReference type="Google" id="ProtNLM"/>
    </source>
</evidence>
<accession>A0A8J3X959</accession>
<evidence type="ECO:0000259" key="3">
    <source>
        <dbReference type="Pfam" id="PF11795"/>
    </source>
</evidence>
<dbReference type="Pfam" id="PF09983">
    <property type="entry name" value="JetD_C"/>
    <property type="match status" value="1"/>
</dbReference>
<proteinExistence type="predicted"/>
<dbReference type="InterPro" id="IPR024537">
    <property type="entry name" value="DUF3322"/>
</dbReference>
<name>A0A8J3X959_9ACTN</name>
<evidence type="ECO:0000313" key="4">
    <source>
        <dbReference type="EMBL" id="GII32872.1"/>
    </source>
</evidence>
<dbReference type="Proteomes" id="UP000650628">
    <property type="component" value="Unassembled WGS sequence"/>
</dbReference>
<dbReference type="EMBL" id="BOOO01000037">
    <property type="protein sequence ID" value="GII32872.1"/>
    <property type="molecule type" value="Genomic_DNA"/>
</dbReference>
<dbReference type="PIRSF" id="PIRSF028408">
    <property type="entry name" value="UCP028408"/>
    <property type="match status" value="1"/>
</dbReference>
<gene>
    <name evidence="4" type="ORF">Pmi06nite_63140</name>
</gene>
<dbReference type="AlphaFoldDB" id="A0A8J3X959"/>
<feature type="region of interest" description="Disordered" evidence="1">
    <location>
        <begin position="380"/>
        <end position="399"/>
    </location>
</feature>
<feature type="domain" description="DUF3322" evidence="3">
    <location>
        <begin position="6"/>
        <end position="185"/>
    </location>
</feature>
<reference evidence="4 5" key="1">
    <citation type="submission" date="2021-01" db="EMBL/GenBank/DDBJ databases">
        <title>Whole genome shotgun sequence of Planotetraspora mira NBRC 15435.</title>
        <authorList>
            <person name="Komaki H."/>
            <person name="Tamura T."/>
        </authorList>
    </citation>
    <scope>NUCLEOTIDE SEQUENCE [LARGE SCALE GENOMIC DNA]</scope>
    <source>
        <strain evidence="4 5">NBRC 15435</strain>
    </source>
</reference>
<dbReference type="InterPro" id="IPR024534">
    <property type="entry name" value="JetD_C"/>
</dbReference>